<dbReference type="InterPro" id="IPR026352">
    <property type="entry name" value="Nanowire_3heme"/>
</dbReference>
<dbReference type="InterPro" id="IPR036280">
    <property type="entry name" value="Multihaem_cyt_sf"/>
</dbReference>
<dbReference type="Gene3D" id="3.90.10.10">
    <property type="entry name" value="Cytochrome C3"/>
    <property type="match status" value="1"/>
</dbReference>
<proteinExistence type="predicted"/>
<reference evidence="2" key="2">
    <citation type="submission" date="2021-08" db="EMBL/GenBank/DDBJ databases">
        <authorList>
            <person name="Dalcin Martins P."/>
        </authorList>
    </citation>
    <scope>NUCLEOTIDE SEQUENCE</scope>
    <source>
        <strain evidence="2">MAG_39</strain>
    </source>
</reference>
<dbReference type="InterPro" id="IPR029467">
    <property type="entry name" value="Cyt_c7-like"/>
</dbReference>
<sequence>MGNRCFHSGKYMIPLSYSALSPDIPTAEKREKMKKDYAKMKMVEIIKGKHCGECHNGKRAFSSGKAEDCAKCHKM</sequence>
<dbReference type="SUPFAM" id="SSF48695">
    <property type="entry name" value="Multiheme cytochromes"/>
    <property type="match status" value="1"/>
</dbReference>
<dbReference type="AlphaFoldDB" id="A0A953JCE1"/>
<dbReference type="Proteomes" id="UP000705867">
    <property type="component" value="Unassembled WGS sequence"/>
</dbReference>
<dbReference type="Pfam" id="PF14522">
    <property type="entry name" value="Cytochrome_C7"/>
    <property type="match status" value="1"/>
</dbReference>
<organism evidence="2 3">
    <name type="scientific">Candidatus Nitrobium versatile</name>
    <dbReference type="NCBI Taxonomy" id="2884831"/>
    <lineage>
        <taxon>Bacteria</taxon>
        <taxon>Pseudomonadati</taxon>
        <taxon>Nitrospirota</taxon>
        <taxon>Nitrospiria</taxon>
        <taxon>Nitrospirales</taxon>
        <taxon>Nitrospiraceae</taxon>
        <taxon>Candidatus Nitrobium</taxon>
    </lineage>
</organism>
<reference evidence="2" key="1">
    <citation type="journal article" date="2021" name="bioRxiv">
        <title>Unraveling nitrogen, sulfur and carbon metabolic pathways and microbial community transcriptional responses to substrate deprivation and toxicity stresses in a bioreactor mimicking anoxic brackish coastal sediment conditions.</title>
        <authorList>
            <person name="Martins P.D."/>
            <person name="Echeveste M.J."/>
            <person name="Arshad A."/>
            <person name="Kurth J."/>
            <person name="Ouboter H."/>
            <person name="Jetten M.S.M."/>
            <person name="Welte C.U."/>
        </authorList>
    </citation>
    <scope>NUCLEOTIDE SEQUENCE</scope>
    <source>
        <strain evidence="2">MAG_39</strain>
    </source>
</reference>
<evidence type="ECO:0000259" key="1">
    <source>
        <dbReference type="Pfam" id="PF14522"/>
    </source>
</evidence>
<evidence type="ECO:0000313" key="2">
    <source>
        <dbReference type="EMBL" id="MBZ0156040.1"/>
    </source>
</evidence>
<dbReference type="EMBL" id="JAIOIV010000060">
    <property type="protein sequence ID" value="MBZ0156040.1"/>
    <property type="molecule type" value="Genomic_DNA"/>
</dbReference>
<evidence type="ECO:0000313" key="3">
    <source>
        <dbReference type="Proteomes" id="UP000705867"/>
    </source>
</evidence>
<comment type="caution">
    <text evidence="2">The sequence shown here is derived from an EMBL/GenBank/DDBJ whole genome shotgun (WGS) entry which is preliminary data.</text>
</comment>
<name>A0A953JCE1_9BACT</name>
<feature type="domain" description="Cytochrome c7-like" evidence="1">
    <location>
        <begin position="32"/>
        <end position="74"/>
    </location>
</feature>
<dbReference type="NCBIfam" id="TIGR04257">
    <property type="entry name" value="nanowire_3heme"/>
    <property type="match status" value="1"/>
</dbReference>
<accession>A0A953JCE1</accession>
<protein>
    <recommendedName>
        <fullName evidence="1">Cytochrome c7-like domain-containing protein</fullName>
    </recommendedName>
</protein>
<gene>
    <name evidence="2" type="ORF">K8I29_07470</name>
</gene>